<protein>
    <submittedName>
        <fullName evidence="2">Uncharacterized protein</fullName>
    </submittedName>
</protein>
<accession>A0ABQ7USA3</accession>
<comment type="caution">
    <text evidence="2">The sequence shown here is derived from an EMBL/GenBank/DDBJ whole genome shotgun (WGS) entry which is preliminary data.</text>
</comment>
<reference evidence="2 3" key="1">
    <citation type="journal article" date="2021" name="bioRxiv">
        <title>Chromosome-scale and haplotype-resolved genome assembly of a tetraploid potato cultivar.</title>
        <authorList>
            <person name="Sun H."/>
            <person name="Jiao W.-B."/>
            <person name="Krause K."/>
            <person name="Campoy J.A."/>
            <person name="Goel M."/>
            <person name="Folz-Donahue K."/>
            <person name="Kukat C."/>
            <person name="Huettel B."/>
            <person name="Schneeberger K."/>
        </authorList>
    </citation>
    <scope>NUCLEOTIDE SEQUENCE [LARGE SCALE GENOMIC DNA]</scope>
    <source>
        <strain evidence="2">SolTubOtavaFocal</strain>
        <tissue evidence="2">Leaves</tissue>
    </source>
</reference>
<evidence type="ECO:0000313" key="3">
    <source>
        <dbReference type="Proteomes" id="UP000826656"/>
    </source>
</evidence>
<name>A0ABQ7USA3_SOLTU</name>
<proteinExistence type="predicted"/>
<dbReference type="Proteomes" id="UP000826656">
    <property type="component" value="Unassembled WGS sequence"/>
</dbReference>
<organism evidence="2 3">
    <name type="scientific">Solanum tuberosum</name>
    <name type="common">Potato</name>
    <dbReference type="NCBI Taxonomy" id="4113"/>
    <lineage>
        <taxon>Eukaryota</taxon>
        <taxon>Viridiplantae</taxon>
        <taxon>Streptophyta</taxon>
        <taxon>Embryophyta</taxon>
        <taxon>Tracheophyta</taxon>
        <taxon>Spermatophyta</taxon>
        <taxon>Magnoliopsida</taxon>
        <taxon>eudicotyledons</taxon>
        <taxon>Gunneridae</taxon>
        <taxon>Pentapetalae</taxon>
        <taxon>asterids</taxon>
        <taxon>lamiids</taxon>
        <taxon>Solanales</taxon>
        <taxon>Solanaceae</taxon>
        <taxon>Solanoideae</taxon>
        <taxon>Solaneae</taxon>
        <taxon>Solanum</taxon>
    </lineage>
</organism>
<evidence type="ECO:0000256" key="1">
    <source>
        <dbReference type="SAM" id="MobiDB-lite"/>
    </source>
</evidence>
<gene>
    <name evidence="2" type="ORF">KY290_024374</name>
</gene>
<sequence>MISHLTSSSSDLSPSVGPILAPSEPLLHIHELAHPDLGFTRHLYLVQHLDTLIRTEKSWKKEDKTGYSTTRRQVEAEPAGATTSVKED</sequence>
<dbReference type="EMBL" id="JAIVGD010000018">
    <property type="protein sequence ID" value="KAH0754104.1"/>
    <property type="molecule type" value="Genomic_DNA"/>
</dbReference>
<evidence type="ECO:0000313" key="2">
    <source>
        <dbReference type="EMBL" id="KAH0754104.1"/>
    </source>
</evidence>
<feature type="region of interest" description="Disordered" evidence="1">
    <location>
        <begin position="60"/>
        <end position="88"/>
    </location>
</feature>
<keyword evidence="3" id="KW-1185">Reference proteome</keyword>